<dbReference type="PANTHER" id="PTHR24228:SF74">
    <property type="entry name" value="G-PROTEIN COUPLED RECEPTORS FAMILY 1 PROFILE DOMAIN-CONTAINING PROTEIN"/>
    <property type="match status" value="1"/>
</dbReference>
<keyword evidence="4 11" id="KW-0812">Transmembrane</keyword>
<evidence type="ECO:0000256" key="7">
    <source>
        <dbReference type="ARBA" id="ARBA00023136"/>
    </source>
</evidence>
<keyword evidence="9" id="KW-0807">Transducer</keyword>
<dbReference type="GO" id="GO:0004930">
    <property type="term" value="F:G protein-coupled receptor activity"/>
    <property type="evidence" value="ECO:0007669"/>
    <property type="project" value="UniProtKB-KW"/>
</dbReference>
<dbReference type="InterPro" id="IPR017452">
    <property type="entry name" value="GPCR_Rhodpsn_7TM"/>
</dbReference>
<proteinExistence type="inferred from homology"/>
<reference evidence="14" key="1">
    <citation type="submission" date="2022-02" db="EMBL/GenBank/DDBJ databases">
        <authorList>
            <person name="King R."/>
        </authorList>
    </citation>
    <scope>NUCLEOTIDE SEQUENCE</scope>
</reference>
<dbReference type="PRINTS" id="PR00237">
    <property type="entry name" value="GPCRRHODOPSN"/>
</dbReference>
<keyword evidence="5 11" id="KW-1133">Transmembrane helix</keyword>
<dbReference type="InterPro" id="IPR000276">
    <property type="entry name" value="GPCR_Rhodpsn"/>
</dbReference>
<protein>
    <recommendedName>
        <fullName evidence="13">G-protein coupled receptors family 1 profile domain-containing protein</fullName>
    </recommendedName>
</protein>
<evidence type="ECO:0000256" key="2">
    <source>
        <dbReference type="ARBA" id="ARBA00010663"/>
    </source>
</evidence>
<keyword evidence="6" id="KW-0297">G-protein coupled receptor</keyword>
<feature type="region of interest" description="Disordered" evidence="10">
    <location>
        <begin position="179"/>
        <end position="200"/>
    </location>
</feature>
<feature type="transmembrane region" description="Helical" evidence="11">
    <location>
        <begin position="233"/>
        <end position="253"/>
    </location>
</feature>
<feature type="transmembrane region" description="Helical" evidence="11">
    <location>
        <begin position="31"/>
        <end position="57"/>
    </location>
</feature>
<keyword evidence="7 11" id="KW-0472">Membrane</keyword>
<organism evidence="14 15">
    <name type="scientific">Spodoptera littoralis</name>
    <name type="common">Egyptian cotton leafworm</name>
    <dbReference type="NCBI Taxonomy" id="7109"/>
    <lineage>
        <taxon>Eukaryota</taxon>
        <taxon>Metazoa</taxon>
        <taxon>Ecdysozoa</taxon>
        <taxon>Arthropoda</taxon>
        <taxon>Hexapoda</taxon>
        <taxon>Insecta</taxon>
        <taxon>Pterygota</taxon>
        <taxon>Neoptera</taxon>
        <taxon>Endopterygota</taxon>
        <taxon>Lepidoptera</taxon>
        <taxon>Glossata</taxon>
        <taxon>Ditrysia</taxon>
        <taxon>Noctuoidea</taxon>
        <taxon>Noctuidae</taxon>
        <taxon>Amphipyrinae</taxon>
        <taxon>Spodoptera</taxon>
    </lineage>
</organism>
<comment type="similarity">
    <text evidence="2">Belongs to the G-protein coupled receptor 1 family.</text>
</comment>
<evidence type="ECO:0000313" key="15">
    <source>
        <dbReference type="Proteomes" id="UP001153321"/>
    </source>
</evidence>
<keyword evidence="15" id="KW-1185">Reference proteome</keyword>
<evidence type="ECO:0000256" key="1">
    <source>
        <dbReference type="ARBA" id="ARBA00004651"/>
    </source>
</evidence>
<keyword evidence="8" id="KW-0675">Receptor</keyword>
<evidence type="ECO:0000313" key="14">
    <source>
        <dbReference type="EMBL" id="CAH1636810.1"/>
    </source>
</evidence>
<feature type="transmembrane region" description="Helical" evidence="11">
    <location>
        <begin position="69"/>
        <end position="90"/>
    </location>
</feature>
<sequence length="338" mass="38123">MVCIMILPLSASALAHNHWAYGKAMCVAYAYIRFSLATSAILSTLAITITRFILVCFPFSYLKIYNRRNISIMILVIWVSALTMYMPYYFGALGGFGLDSNQGFCTIIYEKNGGILYLSFGYVLPILIMIICYFKIWWTATKMKRKLQNKNLSSCPSNNVKYNSNSASALRPIVSDSFSRGHTDTTDNGKIPTSSEANSRGGRNTIAEVFQATFRTAKKTDRVKAPTRRDKKLFTMIIAIIVAYSVVELPVMINKILILDKPKYPFTMVMLQIINFAGYCINPIIYVFMSKEYRQAYETMADCNVHLPTTRGATARYATTTLCYSDATPLNSRFTTSF</sequence>
<gene>
    <name evidence="14" type="ORF">SPLIT_LOCUS2172</name>
</gene>
<dbReference type="GO" id="GO:0005886">
    <property type="term" value="C:plasma membrane"/>
    <property type="evidence" value="ECO:0007669"/>
    <property type="project" value="UniProtKB-SubCell"/>
</dbReference>
<feature type="signal peptide" evidence="12">
    <location>
        <begin position="1"/>
        <end position="15"/>
    </location>
</feature>
<feature type="compositionally biased region" description="Polar residues" evidence="10">
    <location>
        <begin position="188"/>
        <end position="200"/>
    </location>
</feature>
<keyword evidence="12" id="KW-0732">Signal</keyword>
<evidence type="ECO:0000256" key="10">
    <source>
        <dbReference type="SAM" id="MobiDB-lite"/>
    </source>
</evidence>
<accession>A0A9P0N1V3</accession>
<dbReference type="Gene3D" id="1.20.1070.10">
    <property type="entry name" value="Rhodopsin 7-helix transmembrane proteins"/>
    <property type="match status" value="1"/>
</dbReference>
<comment type="subcellular location">
    <subcellularLocation>
        <location evidence="1">Cell membrane</location>
        <topology evidence="1">Multi-pass membrane protein</topology>
    </subcellularLocation>
</comment>
<evidence type="ECO:0000256" key="4">
    <source>
        <dbReference type="ARBA" id="ARBA00022692"/>
    </source>
</evidence>
<feature type="domain" description="G-protein coupled receptors family 1 profile" evidence="13">
    <location>
        <begin position="1"/>
        <end position="286"/>
    </location>
</feature>
<keyword evidence="3" id="KW-1003">Cell membrane</keyword>
<evidence type="ECO:0000256" key="9">
    <source>
        <dbReference type="ARBA" id="ARBA00023224"/>
    </source>
</evidence>
<dbReference type="PROSITE" id="PS50262">
    <property type="entry name" value="G_PROTEIN_RECEP_F1_2"/>
    <property type="match status" value="1"/>
</dbReference>
<feature type="transmembrane region" description="Helical" evidence="11">
    <location>
        <begin position="115"/>
        <end position="138"/>
    </location>
</feature>
<evidence type="ECO:0000256" key="11">
    <source>
        <dbReference type="SAM" id="Phobius"/>
    </source>
</evidence>
<feature type="chain" id="PRO_5040278637" description="G-protein coupled receptors family 1 profile domain-containing protein" evidence="12">
    <location>
        <begin position="16"/>
        <end position="338"/>
    </location>
</feature>
<evidence type="ECO:0000256" key="8">
    <source>
        <dbReference type="ARBA" id="ARBA00023170"/>
    </source>
</evidence>
<dbReference type="SUPFAM" id="SSF81321">
    <property type="entry name" value="Family A G protein-coupled receptor-like"/>
    <property type="match status" value="1"/>
</dbReference>
<evidence type="ECO:0000256" key="3">
    <source>
        <dbReference type="ARBA" id="ARBA00022475"/>
    </source>
</evidence>
<feature type="transmembrane region" description="Helical" evidence="11">
    <location>
        <begin position="265"/>
        <end position="288"/>
    </location>
</feature>
<dbReference type="EMBL" id="LR824545">
    <property type="protein sequence ID" value="CAH1636810.1"/>
    <property type="molecule type" value="Genomic_DNA"/>
</dbReference>
<dbReference type="Pfam" id="PF00001">
    <property type="entry name" value="7tm_1"/>
    <property type="match status" value="1"/>
</dbReference>
<evidence type="ECO:0000259" key="13">
    <source>
        <dbReference type="PROSITE" id="PS50262"/>
    </source>
</evidence>
<dbReference type="Proteomes" id="UP001153321">
    <property type="component" value="Chromosome 14"/>
</dbReference>
<name>A0A9P0N1V3_SPOLI</name>
<evidence type="ECO:0000256" key="6">
    <source>
        <dbReference type="ARBA" id="ARBA00023040"/>
    </source>
</evidence>
<dbReference type="AlphaFoldDB" id="A0A9P0N1V3"/>
<dbReference type="PANTHER" id="PTHR24228">
    <property type="entry name" value="B2 BRADYKININ RECEPTOR/ANGIOTENSIN II RECEPTOR"/>
    <property type="match status" value="1"/>
</dbReference>
<evidence type="ECO:0000256" key="5">
    <source>
        <dbReference type="ARBA" id="ARBA00022989"/>
    </source>
</evidence>
<evidence type="ECO:0000256" key="12">
    <source>
        <dbReference type="SAM" id="SignalP"/>
    </source>
</evidence>